<dbReference type="PROSITE" id="PS50929">
    <property type="entry name" value="ABC_TM1F"/>
    <property type="match status" value="2"/>
</dbReference>
<dbReference type="InterPro" id="IPR011527">
    <property type="entry name" value="ABC1_TM_dom"/>
</dbReference>
<evidence type="ECO:0000259" key="10">
    <source>
        <dbReference type="PROSITE" id="PS50893"/>
    </source>
</evidence>
<gene>
    <name evidence="12" type="ORF">RI129_005426</name>
</gene>
<keyword evidence="5" id="KW-0547">Nucleotide-binding</keyword>
<sequence length="1291" mass="145305">MDLGLFKSDKTNPRENANFLSVATLWYTLPTFLLGRKKEFEVTDLYKTLSAHKSKLLGDKIEQLWKNEEVRATKLRRKPSLVRVLFKMFGLEYILFASASIIGEVIARLLQPIMLGELLAYYAPGQTSVTKSNAYWYAFGVVACSLIQVLMLPPIILVLTQIGMKMRIASCSLIYRKVLKLSKTALEETSTGQILNLLSNDVARFDFAMMFLQFIWIGPLQTVIGSYLMYREVGITAIIGITVLLLFIPLQFGVAKVNAKLRLKSAYRTDGRVRLMSEIISGIQVIKMYTWEKPFSKFISLARKNEIKFVRIMSYLRGSFFSLFMYAGQLYIFITIVSHTFVFGEHFTTKKLFILISFFNILRISICTLFAHGVMQIAEASMSIKRLNKFLLLDEKSTKGNSMNERYSFTKNQFLYAISITDGVAKWSSSSSDCIFEDLNVKIKKGSLVAIVGPVGSGKSSLLKLILGELPLTRGRLGVEGSISYASQEPWLFDGTIRQNILFDEIFSEFRYKTVTSKSSLEMDLAILPNADMTIVGEKGIVLSGGQRARVNFARAVYQKADIYLLDDPFSAVDTQVAKELFDECVYGFLKGKTVIMVTHKLQFLEHVDDIIILQNGKIGARGTFEQLLQSGLDFAKLLKTEREDEEGLAVKCEIGEPDASLVAAGENVVIRNKEQQSSGVVSKDAYTAYMGAGSNWFIMIVMIFLFVVAQLVMSVGDVYVSIWISAEEQRYNSISTEYKTRESWNISTETYIYAGIVGMTVIFALSRNLFFYTFCMRSSVKLHHNMFTGVVGATMRFFNENSSGRILNRFSKDMGTIDDYLPTVMLDSFQYNLALLGMVAVIAYVNPWFLIPTAILFLFFCFLRNCYLATTRNVKRLEGITRSPIFAHINSTLQGLLTVRACRAETTLKREFDSLQDLHSVVWFLFLSSNQAFSYYLDLSCVILLCFLTFTCLFIENSLSGGNVGLIITQSLAIVGMLQWATRQSAEMENQMTSVERVLEYTKLEPEGAEDDQLKKPQKPWPSNGEVQFVDVYLNYSPNEPPVLKNLSFTIKPLEKVGIVGRTGAGKSSLINALFQLAETRGLILIDGLDVKEVNLNTLRSNISIITQEPFLFSGTIRRNLDPLDEYPDSLLWRALERVELKAAIGELNLGLNSVVLAGGSNFSVGQRQLICLARAILRDNKILVLDEATANIDLQTDALVQKTIRKRFTKCTVLTIAHRLNTVMDADKVLVMDSGHMVEFDHPYKLLQNSNGVFYGMVLQTGPHMSEILTKIAKESYGRNVDSTGLRRM</sequence>
<dbReference type="Pfam" id="PF00664">
    <property type="entry name" value="ABC_membrane"/>
    <property type="match status" value="2"/>
</dbReference>
<dbReference type="CDD" id="cd03244">
    <property type="entry name" value="ABCC_MRP_domain2"/>
    <property type="match status" value="1"/>
</dbReference>
<dbReference type="InterPro" id="IPR017871">
    <property type="entry name" value="ABC_transporter-like_CS"/>
</dbReference>
<feature type="domain" description="ABC transmembrane type-1" evidence="11">
    <location>
        <begin position="95"/>
        <end position="366"/>
    </location>
</feature>
<feature type="domain" description="ABC transporter" evidence="10">
    <location>
        <begin position="418"/>
        <end position="641"/>
    </location>
</feature>
<feature type="domain" description="ABC transporter" evidence="10">
    <location>
        <begin position="1028"/>
        <end position="1261"/>
    </location>
</feature>
<evidence type="ECO:0000313" key="13">
    <source>
        <dbReference type="Proteomes" id="UP001329430"/>
    </source>
</evidence>
<dbReference type="FunFam" id="1.20.1560.10:FF:000026">
    <property type="entry name" value="Multidrug resistance-associated protein lethal(2)03659"/>
    <property type="match status" value="1"/>
</dbReference>
<dbReference type="InterPro" id="IPR027417">
    <property type="entry name" value="P-loop_NTPase"/>
</dbReference>
<comment type="caution">
    <text evidence="12">The sequence shown here is derived from an EMBL/GenBank/DDBJ whole genome shotgun (WGS) entry which is preliminary data.</text>
</comment>
<dbReference type="PANTHER" id="PTHR24223:SF448">
    <property type="entry name" value="FI20146P1-RELATED"/>
    <property type="match status" value="1"/>
</dbReference>
<feature type="transmembrane region" description="Helical" evidence="9">
    <location>
        <begin position="936"/>
        <end position="957"/>
    </location>
</feature>
<dbReference type="EMBL" id="JAVRBK010000003">
    <property type="protein sequence ID" value="KAK5646962.1"/>
    <property type="molecule type" value="Genomic_DNA"/>
</dbReference>
<evidence type="ECO:0000313" key="12">
    <source>
        <dbReference type="EMBL" id="KAK5646962.1"/>
    </source>
</evidence>
<dbReference type="FunFam" id="3.40.50.300:FF:000163">
    <property type="entry name" value="Multidrug resistance-associated protein member 4"/>
    <property type="match status" value="1"/>
</dbReference>
<feature type="transmembrane region" description="Helical" evidence="9">
    <location>
        <begin position="320"/>
        <end position="341"/>
    </location>
</feature>
<name>A0AAN7VFM5_9COLE</name>
<keyword evidence="8 9" id="KW-0472">Membrane</keyword>
<organism evidence="12 13">
    <name type="scientific">Pyrocoelia pectoralis</name>
    <dbReference type="NCBI Taxonomy" id="417401"/>
    <lineage>
        <taxon>Eukaryota</taxon>
        <taxon>Metazoa</taxon>
        <taxon>Ecdysozoa</taxon>
        <taxon>Arthropoda</taxon>
        <taxon>Hexapoda</taxon>
        <taxon>Insecta</taxon>
        <taxon>Pterygota</taxon>
        <taxon>Neoptera</taxon>
        <taxon>Endopterygota</taxon>
        <taxon>Coleoptera</taxon>
        <taxon>Polyphaga</taxon>
        <taxon>Elateriformia</taxon>
        <taxon>Elateroidea</taxon>
        <taxon>Lampyridae</taxon>
        <taxon>Lampyrinae</taxon>
        <taxon>Pyrocoelia</taxon>
    </lineage>
</organism>
<dbReference type="InterPro" id="IPR003439">
    <property type="entry name" value="ABC_transporter-like_ATP-bd"/>
</dbReference>
<keyword evidence="2" id="KW-0813">Transport</keyword>
<keyword evidence="7 9" id="KW-1133">Transmembrane helix</keyword>
<evidence type="ECO:0000256" key="3">
    <source>
        <dbReference type="ARBA" id="ARBA00022692"/>
    </source>
</evidence>
<feature type="transmembrane region" description="Helical" evidence="9">
    <location>
        <begin position="84"/>
        <end position="107"/>
    </location>
</feature>
<dbReference type="Gene3D" id="1.20.1560.10">
    <property type="entry name" value="ABC transporter type 1, transmembrane domain"/>
    <property type="match status" value="2"/>
</dbReference>
<keyword evidence="3 9" id="KW-0812">Transmembrane</keyword>
<feature type="transmembrane region" description="Helical" evidence="9">
    <location>
        <begin position="235"/>
        <end position="255"/>
    </location>
</feature>
<dbReference type="GO" id="GO:0016020">
    <property type="term" value="C:membrane"/>
    <property type="evidence" value="ECO:0007669"/>
    <property type="project" value="UniProtKB-SubCell"/>
</dbReference>
<feature type="transmembrane region" description="Helical" evidence="9">
    <location>
        <begin position="353"/>
        <end position="375"/>
    </location>
</feature>
<dbReference type="InterPro" id="IPR003593">
    <property type="entry name" value="AAA+_ATPase"/>
</dbReference>
<evidence type="ECO:0000256" key="4">
    <source>
        <dbReference type="ARBA" id="ARBA00022737"/>
    </source>
</evidence>
<feature type="transmembrane region" description="Helical" evidence="9">
    <location>
        <begin position="752"/>
        <end position="771"/>
    </location>
</feature>
<dbReference type="InterPro" id="IPR050173">
    <property type="entry name" value="ABC_transporter_C-like"/>
</dbReference>
<dbReference type="Gene3D" id="3.40.50.300">
    <property type="entry name" value="P-loop containing nucleotide triphosphate hydrolases"/>
    <property type="match status" value="2"/>
</dbReference>
<dbReference type="FunFam" id="1.20.1560.10:FF:000014">
    <property type="entry name" value="Multidrug resistance-associated protein member 4"/>
    <property type="match status" value="1"/>
</dbReference>
<feature type="domain" description="ABC transmembrane type-1" evidence="11">
    <location>
        <begin position="701"/>
        <end position="991"/>
    </location>
</feature>
<evidence type="ECO:0000256" key="7">
    <source>
        <dbReference type="ARBA" id="ARBA00022989"/>
    </source>
</evidence>
<evidence type="ECO:0000256" key="5">
    <source>
        <dbReference type="ARBA" id="ARBA00022741"/>
    </source>
</evidence>
<evidence type="ECO:0000256" key="8">
    <source>
        <dbReference type="ARBA" id="ARBA00023136"/>
    </source>
</evidence>
<dbReference type="CDD" id="cd03250">
    <property type="entry name" value="ABCC_MRP_domain1"/>
    <property type="match status" value="1"/>
</dbReference>
<dbReference type="PROSITE" id="PS50893">
    <property type="entry name" value="ABC_TRANSPORTER_2"/>
    <property type="match status" value="2"/>
</dbReference>
<reference evidence="12 13" key="1">
    <citation type="journal article" date="2024" name="Insects">
        <title>An Improved Chromosome-Level Genome Assembly of the Firefly Pyrocoelia pectoralis.</title>
        <authorList>
            <person name="Fu X."/>
            <person name="Meyer-Rochow V.B."/>
            <person name="Ballantyne L."/>
            <person name="Zhu X."/>
        </authorList>
    </citation>
    <scope>NUCLEOTIDE SEQUENCE [LARGE SCALE GENOMIC DNA]</scope>
    <source>
        <strain evidence="12">XCY_ONT2</strain>
    </source>
</reference>
<evidence type="ECO:0000256" key="2">
    <source>
        <dbReference type="ARBA" id="ARBA00022448"/>
    </source>
</evidence>
<keyword evidence="4" id="KW-0677">Repeat</keyword>
<dbReference type="Proteomes" id="UP001329430">
    <property type="component" value="Chromosome 3"/>
</dbReference>
<dbReference type="PANTHER" id="PTHR24223">
    <property type="entry name" value="ATP-BINDING CASSETTE SUB-FAMILY C"/>
    <property type="match status" value="1"/>
</dbReference>
<feature type="transmembrane region" description="Helical" evidence="9">
    <location>
        <begin position="963"/>
        <end position="983"/>
    </location>
</feature>
<comment type="subcellular location">
    <subcellularLocation>
        <location evidence="1">Membrane</location>
        <topology evidence="1">Multi-pass membrane protein</topology>
    </subcellularLocation>
</comment>
<feature type="transmembrane region" description="Helical" evidence="9">
    <location>
        <begin position="697"/>
        <end position="714"/>
    </location>
</feature>
<feature type="transmembrane region" description="Helical" evidence="9">
    <location>
        <begin position="134"/>
        <end position="159"/>
    </location>
</feature>
<dbReference type="PROSITE" id="PS00211">
    <property type="entry name" value="ABC_TRANSPORTER_1"/>
    <property type="match status" value="2"/>
</dbReference>
<dbReference type="GO" id="GO:0140359">
    <property type="term" value="F:ABC-type transporter activity"/>
    <property type="evidence" value="ECO:0007669"/>
    <property type="project" value="InterPro"/>
</dbReference>
<keyword evidence="6" id="KW-0067">ATP-binding</keyword>
<dbReference type="SUPFAM" id="SSF90123">
    <property type="entry name" value="ABC transporter transmembrane region"/>
    <property type="match status" value="2"/>
</dbReference>
<accession>A0AAN7VFM5</accession>
<evidence type="ECO:0000256" key="6">
    <source>
        <dbReference type="ARBA" id="ARBA00022840"/>
    </source>
</evidence>
<dbReference type="SUPFAM" id="SSF52540">
    <property type="entry name" value="P-loop containing nucleoside triphosphate hydrolases"/>
    <property type="match status" value="2"/>
</dbReference>
<dbReference type="Pfam" id="PF00005">
    <property type="entry name" value="ABC_tran"/>
    <property type="match status" value="2"/>
</dbReference>
<keyword evidence="13" id="KW-1185">Reference proteome</keyword>
<dbReference type="GO" id="GO:0005524">
    <property type="term" value="F:ATP binding"/>
    <property type="evidence" value="ECO:0007669"/>
    <property type="project" value="UniProtKB-KW"/>
</dbReference>
<dbReference type="InterPro" id="IPR036640">
    <property type="entry name" value="ABC1_TM_sf"/>
</dbReference>
<dbReference type="FunFam" id="3.40.50.300:FF:000973">
    <property type="entry name" value="Multidrug resistance-associated protein 4"/>
    <property type="match status" value="1"/>
</dbReference>
<feature type="transmembrane region" description="Helical" evidence="9">
    <location>
        <begin position="834"/>
        <end position="864"/>
    </location>
</feature>
<evidence type="ECO:0000256" key="9">
    <source>
        <dbReference type="SAM" id="Phobius"/>
    </source>
</evidence>
<evidence type="ECO:0000256" key="1">
    <source>
        <dbReference type="ARBA" id="ARBA00004141"/>
    </source>
</evidence>
<dbReference type="GO" id="GO:0016887">
    <property type="term" value="F:ATP hydrolysis activity"/>
    <property type="evidence" value="ECO:0007669"/>
    <property type="project" value="InterPro"/>
</dbReference>
<feature type="transmembrane region" description="Helical" evidence="9">
    <location>
        <begin position="207"/>
        <end position="229"/>
    </location>
</feature>
<evidence type="ECO:0000259" key="11">
    <source>
        <dbReference type="PROSITE" id="PS50929"/>
    </source>
</evidence>
<dbReference type="SMART" id="SM00382">
    <property type="entry name" value="AAA"/>
    <property type="match status" value="2"/>
</dbReference>
<protein>
    <submittedName>
        <fullName evidence="12">Uncharacterized protein</fullName>
    </submittedName>
</protein>
<proteinExistence type="predicted"/>